<name>H6L9E7_SAPGL</name>
<keyword evidence="3" id="KW-1185">Reference proteome</keyword>
<reference evidence="2 3" key="1">
    <citation type="journal article" date="2012" name="Stand. Genomic Sci.">
        <title>Complete genome sequencing and analysis of Saprospira grandis str. Lewin, a predatory marine bacterium.</title>
        <authorList>
            <person name="Saw J.H."/>
            <person name="Yuryev A."/>
            <person name="Kanbe M."/>
            <person name="Hou S."/>
            <person name="Young A.G."/>
            <person name="Aizawa S."/>
            <person name="Alam M."/>
        </authorList>
    </citation>
    <scope>NUCLEOTIDE SEQUENCE [LARGE SCALE GENOMIC DNA]</scope>
    <source>
        <strain evidence="2 3">Lewin</strain>
    </source>
</reference>
<sequence>MSQEVKEFKAKLQEFETAANKLQTYLNDCQQYLDEKIQAEKENIQQQLQTLESYLAGNPAERLSQAPDPGAEFTRVLQKAKQLENDIRSKESFIQSYVEEALGDKLNAVKSPFMTYSLYRKMIEREIKEDKVFVAANTSQLLKTLEKMVAVESNKDKKEALTVATKHLKQFLSSLKAIDYRSLQQRDIDLLTAQFKDAAENYHHSEGFFSRSATKGSLKKLTKDNLGPLADSFGLALLYGEAHQPNGILNKCDQYQEELDDKVKALSNKGQADASVKASLEKFDILYIEPLKDAFKEADPEGAQAVIEQVEATAVPDQIDWIRKTFGLANWAYENFGAAAGKYLIEKANGQATEEGQQPTISTGDLLKYKISTPDYEVNLDVPLFDLGFVDAGLELGAAFKAAFEVAGALTLHNFFDPNIEKVVSGNIGASATAEAKAFLGIYVAILKIVKASARAVLAAEAAIGGEAAVSLNKGNIAAATNFAFDAELKGGLSFKGYLEFAIGATAIIKAILDTIGIPAEAKLQYPEKGNELVILNVERAASMHAHIPFQKKDVPFPAKEFDISKGEWLVEYPFIEDMQKFFSDKFSKLTSKTIDMEPLTAQELETLKAEYAKF</sequence>
<dbReference type="OrthoDB" id="9816758at2"/>
<dbReference type="STRING" id="984262.SGRA_2695"/>
<protein>
    <submittedName>
        <fullName evidence="2">Uncharacterized protein</fullName>
    </submittedName>
</protein>
<dbReference type="AlphaFoldDB" id="H6L9E7"/>
<gene>
    <name evidence="2" type="ordered locus">SGRA_2695</name>
</gene>
<organism evidence="2 3">
    <name type="scientific">Saprospira grandis (strain Lewin)</name>
    <dbReference type="NCBI Taxonomy" id="984262"/>
    <lineage>
        <taxon>Bacteria</taxon>
        <taxon>Pseudomonadati</taxon>
        <taxon>Bacteroidota</taxon>
        <taxon>Saprospiria</taxon>
        <taxon>Saprospirales</taxon>
        <taxon>Saprospiraceae</taxon>
        <taxon>Saprospira</taxon>
    </lineage>
</organism>
<dbReference type="RefSeq" id="WP_015693033.1">
    <property type="nucleotide sequence ID" value="NC_016940.1"/>
</dbReference>
<evidence type="ECO:0000313" key="3">
    <source>
        <dbReference type="Proteomes" id="UP000007519"/>
    </source>
</evidence>
<keyword evidence="1" id="KW-0175">Coiled coil</keyword>
<dbReference type="KEGG" id="sgn:SGRA_2695"/>
<feature type="coiled-coil region" evidence="1">
    <location>
        <begin position="5"/>
        <end position="54"/>
    </location>
</feature>
<evidence type="ECO:0000256" key="1">
    <source>
        <dbReference type="SAM" id="Coils"/>
    </source>
</evidence>
<accession>H6L9E7</accession>
<proteinExistence type="predicted"/>
<evidence type="ECO:0000313" key="2">
    <source>
        <dbReference type="EMBL" id="AFC25423.1"/>
    </source>
</evidence>
<dbReference type="EMBL" id="CP002831">
    <property type="protein sequence ID" value="AFC25423.1"/>
    <property type="molecule type" value="Genomic_DNA"/>
</dbReference>
<dbReference type="HOGENOM" id="CLU_444030_0_0_10"/>
<dbReference type="Proteomes" id="UP000007519">
    <property type="component" value="Chromosome"/>
</dbReference>